<evidence type="ECO:0000313" key="3">
    <source>
        <dbReference type="Proteomes" id="UP000823749"/>
    </source>
</evidence>
<feature type="compositionally biased region" description="Basic and acidic residues" evidence="1">
    <location>
        <begin position="550"/>
        <end position="571"/>
    </location>
</feature>
<evidence type="ECO:0000313" key="2">
    <source>
        <dbReference type="EMBL" id="KAG5522059.1"/>
    </source>
</evidence>
<keyword evidence="3" id="KW-1185">Reference proteome</keyword>
<protein>
    <submittedName>
        <fullName evidence="2">Uncharacterized protein</fullName>
    </submittedName>
</protein>
<feature type="compositionally biased region" description="Basic and acidic residues" evidence="1">
    <location>
        <begin position="865"/>
        <end position="972"/>
    </location>
</feature>
<accession>A0AAV6I4N7</accession>
<feature type="compositionally biased region" description="Basic and acidic residues" evidence="1">
    <location>
        <begin position="786"/>
        <end position="806"/>
    </location>
</feature>
<gene>
    <name evidence="2" type="ORF">RHGRI_034310</name>
</gene>
<feature type="region of interest" description="Disordered" evidence="1">
    <location>
        <begin position="1"/>
        <end position="107"/>
    </location>
</feature>
<feature type="region of interest" description="Disordered" evidence="1">
    <location>
        <begin position="308"/>
        <end position="327"/>
    </location>
</feature>
<name>A0AAV6I4N7_9ERIC</name>
<comment type="caution">
    <text evidence="2">The sequence shown here is derived from an EMBL/GenBank/DDBJ whole genome shotgun (WGS) entry which is preliminary data.</text>
</comment>
<feature type="compositionally biased region" description="Basic and acidic residues" evidence="1">
    <location>
        <begin position="705"/>
        <end position="734"/>
    </location>
</feature>
<organism evidence="2 3">
    <name type="scientific">Rhododendron griersonianum</name>
    <dbReference type="NCBI Taxonomy" id="479676"/>
    <lineage>
        <taxon>Eukaryota</taxon>
        <taxon>Viridiplantae</taxon>
        <taxon>Streptophyta</taxon>
        <taxon>Embryophyta</taxon>
        <taxon>Tracheophyta</taxon>
        <taxon>Spermatophyta</taxon>
        <taxon>Magnoliopsida</taxon>
        <taxon>eudicotyledons</taxon>
        <taxon>Gunneridae</taxon>
        <taxon>Pentapetalae</taxon>
        <taxon>asterids</taxon>
        <taxon>Ericales</taxon>
        <taxon>Ericaceae</taxon>
        <taxon>Ericoideae</taxon>
        <taxon>Rhodoreae</taxon>
        <taxon>Rhododendron</taxon>
    </lineage>
</organism>
<feature type="compositionally biased region" description="Pro residues" evidence="1">
    <location>
        <begin position="34"/>
        <end position="43"/>
    </location>
</feature>
<feature type="compositionally biased region" description="Polar residues" evidence="1">
    <location>
        <begin position="250"/>
        <end position="260"/>
    </location>
</feature>
<dbReference type="AlphaFoldDB" id="A0AAV6I4N7"/>
<feature type="compositionally biased region" description="Polar residues" evidence="1">
    <location>
        <begin position="225"/>
        <end position="242"/>
    </location>
</feature>
<feature type="compositionally biased region" description="Basic and acidic residues" evidence="1">
    <location>
        <begin position="824"/>
        <end position="849"/>
    </location>
</feature>
<evidence type="ECO:0000256" key="1">
    <source>
        <dbReference type="SAM" id="MobiDB-lite"/>
    </source>
</evidence>
<feature type="compositionally biased region" description="Pro residues" evidence="1">
    <location>
        <begin position="63"/>
        <end position="87"/>
    </location>
</feature>
<sequence>MDYQQQPHHYLRPPPPPSTADPYHHHHHQQLGQPPVPPPPAPWYPAQQFQYHQPPSQQQQQHSPPPPPPHQPQWAPPPPYPAPPPYHAHPLHDQYQQHPPPYHANPQIPQSYPQDVMYLLLLLFLEDCFVVHTWIGAMQIGAIIKVGSTQCLILSSLKTGQEVNLEEIITCEGAKRIVYSSLFTQQKISSEALAQDLSAPWLHQNEEDWAAKARAWAAANATTDYQHSQSQNYQDQYPQTSDPHYPDVLQPSNPASSYQQYPPPAAPSHRPHMAHLQESASISAGQSSFVPENYLSYSARDGNLAGNSNAVFPPQKSSPTSSSVHLQEVPSSYSSVTGIKEAGDQNEQFYRSFPLSVDSNQAPHHVHPPLPAIGRSISIEQPHYAVSNQSTEASTDLSDQPLVFSHGFNHNRDPRTQPSYIHTDSGAATSSHSWITPAVPGTVFPPIPLHDPPIPSSVPGHSAALFGRMPGQSFQPTVPSVGTPFGIGAGSGHHPTTVFTPDVYGVPERPKKASVPNWLREEIIKNKSAITTSSLEHPKEETESIEDEAVDKSLGKADQADSKSIDSSKSTEEEDDDEDDVEAARTAAINQEIKRILTEVLLKVTDELFDEIATKVLSEDDLTVEIDQNVVGPNPKLSPSASAFPTPKASAKVLVPAKAEGPENEDGNGKSTSLSPGDVLGLGSYASDDDEDDNNTVHPLPSTRKLSEEKHLVENGRSQEETEGRKDLRKEEGGTIKLAPNGHTISNGDSVNELSEKRTSRMSSDGNIGSRYMSRTVIGAEEDEDNFRSDKRPESGDASRTDHVTGEKAVITESPLDNTNSKKQVMDEARGKETRNKQDKDDRHGEIKRSSYGKDIVKEAASGKGRTDEREDERRRRQDERHMKRERERERERTDDRNGSKEKMKEQGGNSREKAKESDSRKRSIHPDVKEDRKEKERDRRANAEDDGDRRRELTKDEKGERSRHRLASESSRHKRRRSSSVGSRGKSSKDNSVVSHANDSSEELSDDSKRKLHSKRRNLSPSPNRSRRRDYYHLHKTWIPIPWEMWEYRIANPVTIRPANKIRGLHIASILSAGILPTLLLRLQGGGDQGPGHLFVDKDDWEGHSLQMLHIGAGNFSLKT</sequence>
<proteinExistence type="predicted"/>
<reference evidence="2" key="1">
    <citation type="submission" date="2020-08" db="EMBL/GenBank/DDBJ databases">
        <title>Plant Genome Project.</title>
        <authorList>
            <person name="Zhang R.-G."/>
        </authorList>
    </citation>
    <scope>NUCLEOTIDE SEQUENCE</scope>
    <source>
        <strain evidence="2">WSP0</strain>
        <tissue evidence="2">Leaf</tissue>
    </source>
</reference>
<feature type="region of interest" description="Disordered" evidence="1">
    <location>
        <begin position="630"/>
        <end position="1028"/>
    </location>
</feature>
<feature type="region of interest" description="Disordered" evidence="1">
    <location>
        <begin position="225"/>
        <end position="272"/>
    </location>
</feature>
<feature type="compositionally biased region" description="Polar residues" evidence="1">
    <location>
        <begin position="743"/>
        <end position="753"/>
    </location>
</feature>
<dbReference type="Proteomes" id="UP000823749">
    <property type="component" value="Chromosome 12"/>
</dbReference>
<feature type="compositionally biased region" description="Low complexity" evidence="1">
    <location>
        <begin position="44"/>
        <end position="62"/>
    </location>
</feature>
<feature type="region of interest" description="Disordered" evidence="1">
    <location>
        <begin position="530"/>
        <end position="580"/>
    </location>
</feature>
<dbReference type="EMBL" id="JACTNZ010000012">
    <property type="protein sequence ID" value="KAG5522059.1"/>
    <property type="molecule type" value="Genomic_DNA"/>
</dbReference>